<dbReference type="Gene3D" id="3.60.120.10">
    <property type="entry name" value="Anthranilate synthase"/>
    <property type="match status" value="1"/>
</dbReference>
<dbReference type="OrthoDB" id="9803598at2"/>
<comment type="catalytic activity">
    <reaction evidence="14 15">
        <text>chorismate + L-glutamine = anthranilate + pyruvate + L-glutamate + H(+)</text>
        <dbReference type="Rhea" id="RHEA:21732"/>
        <dbReference type="ChEBI" id="CHEBI:15361"/>
        <dbReference type="ChEBI" id="CHEBI:15378"/>
        <dbReference type="ChEBI" id="CHEBI:16567"/>
        <dbReference type="ChEBI" id="CHEBI:29748"/>
        <dbReference type="ChEBI" id="CHEBI:29985"/>
        <dbReference type="ChEBI" id="CHEBI:58359"/>
        <dbReference type="EC" id="4.1.3.27"/>
    </reaction>
</comment>
<keyword evidence="8 15" id="KW-0479">Metal-binding</keyword>
<proteinExistence type="inferred from homology"/>
<dbReference type="UniPathway" id="UPA00035">
    <property type="reaction ID" value="UER00040"/>
</dbReference>
<dbReference type="GO" id="GO:0004049">
    <property type="term" value="F:anthranilate synthase activity"/>
    <property type="evidence" value="ECO:0007669"/>
    <property type="project" value="UniProtKB-EC"/>
</dbReference>
<dbReference type="Pfam" id="PF00425">
    <property type="entry name" value="Chorismate_bind"/>
    <property type="match status" value="1"/>
</dbReference>
<dbReference type="InterPro" id="IPR005256">
    <property type="entry name" value="Anth_synth_I_PabB"/>
</dbReference>
<keyword evidence="11 15" id="KW-0057">Aromatic amino acid biosynthesis</keyword>
<feature type="domain" description="Chorismate-utilising enzyme C-terminal" evidence="17">
    <location>
        <begin position="204"/>
        <end position="457"/>
    </location>
</feature>
<keyword evidence="10 15" id="KW-0460">Magnesium</keyword>
<evidence type="ECO:0000256" key="4">
    <source>
        <dbReference type="ARBA" id="ARBA00011575"/>
    </source>
</evidence>
<accession>A0A8J3F0X7</accession>
<comment type="cofactor">
    <cofactor evidence="1 15">
        <name>Mg(2+)</name>
        <dbReference type="ChEBI" id="CHEBI:18420"/>
    </cofactor>
</comment>
<organism evidence="19 20">
    <name type="scientific">Gottfriedia solisilvae</name>
    <dbReference type="NCBI Taxonomy" id="1516104"/>
    <lineage>
        <taxon>Bacteria</taxon>
        <taxon>Bacillati</taxon>
        <taxon>Bacillota</taxon>
        <taxon>Bacilli</taxon>
        <taxon>Bacillales</taxon>
        <taxon>Bacillaceae</taxon>
        <taxon>Gottfriedia</taxon>
    </lineage>
</organism>
<dbReference type="Pfam" id="PF04715">
    <property type="entry name" value="Anth_synt_I_N"/>
    <property type="match status" value="1"/>
</dbReference>
<dbReference type="InterPro" id="IPR005801">
    <property type="entry name" value="ADC_synthase"/>
</dbReference>
<dbReference type="InterPro" id="IPR015890">
    <property type="entry name" value="Chorismate_C"/>
</dbReference>
<evidence type="ECO:0000256" key="5">
    <source>
        <dbReference type="ARBA" id="ARBA00012266"/>
    </source>
</evidence>
<evidence type="ECO:0000256" key="10">
    <source>
        <dbReference type="ARBA" id="ARBA00022842"/>
    </source>
</evidence>
<evidence type="ECO:0000256" key="7">
    <source>
        <dbReference type="ARBA" id="ARBA00022605"/>
    </source>
</evidence>
<evidence type="ECO:0000313" key="20">
    <source>
        <dbReference type="Proteomes" id="UP000626244"/>
    </source>
</evidence>
<evidence type="ECO:0000256" key="8">
    <source>
        <dbReference type="ARBA" id="ARBA00022723"/>
    </source>
</evidence>
<keyword evidence="20" id="KW-1185">Reference proteome</keyword>
<dbReference type="InterPro" id="IPR006805">
    <property type="entry name" value="Anth_synth_I_N"/>
</dbReference>
<evidence type="ECO:0000256" key="3">
    <source>
        <dbReference type="ARBA" id="ARBA00009562"/>
    </source>
</evidence>
<dbReference type="NCBIfam" id="TIGR00564">
    <property type="entry name" value="trpE_most"/>
    <property type="match status" value="1"/>
</dbReference>
<dbReference type="Proteomes" id="UP000626244">
    <property type="component" value="Unassembled WGS sequence"/>
</dbReference>
<evidence type="ECO:0000256" key="1">
    <source>
        <dbReference type="ARBA" id="ARBA00001946"/>
    </source>
</evidence>
<comment type="pathway">
    <text evidence="2 15">Amino-acid biosynthesis; L-tryptophan biosynthesis; L-tryptophan from chorismate: step 1/5.</text>
</comment>
<keyword evidence="16" id="KW-0175">Coiled coil</keyword>
<gene>
    <name evidence="15" type="primary">trpE</name>
    <name evidence="19" type="ORF">GCM10007380_32770</name>
</gene>
<evidence type="ECO:0000256" key="11">
    <source>
        <dbReference type="ARBA" id="ARBA00023141"/>
    </source>
</evidence>
<dbReference type="AlphaFoldDB" id="A0A8J3F0X7"/>
<comment type="caution">
    <text evidence="19">The sequence shown here is derived from an EMBL/GenBank/DDBJ whole genome shotgun (WGS) entry which is preliminary data.</text>
</comment>
<comment type="subunit">
    <text evidence="4 15">Heterotetramer consisting of two non-identical subunits: a beta subunit (TrpG) and a large alpha subunit (TrpE).</text>
</comment>
<feature type="coiled-coil region" evidence="16">
    <location>
        <begin position="160"/>
        <end position="187"/>
    </location>
</feature>
<evidence type="ECO:0000256" key="13">
    <source>
        <dbReference type="ARBA" id="ARBA00025634"/>
    </source>
</evidence>
<evidence type="ECO:0000256" key="15">
    <source>
        <dbReference type="RuleBase" id="RU364045"/>
    </source>
</evidence>
<comment type="function">
    <text evidence="13 15">Part of a heterotetrameric complex that catalyzes the two-step biosynthesis of anthranilate, an intermediate in the biosynthesis of L-tryptophan. In the first step, the glutamine-binding beta subunit (TrpG) of anthranilate synthase (AS) provides the glutamine amidotransferase activity which generates ammonia as a substrate that, along with chorismate, is used in the second step, catalyzed by the large alpha subunit of AS (TrpE) to produce anthranilate. In the absence of TrpG, TrpE can synthesize anthranilate directly from chorismate and high concentrations of ammonia.</text>
</comment>
<keyword evidence="12 15" id="KW-0456">Lyase</keyword>
<evidence type="ECO:0000259" key="17">
    <source>
        <dbReference type="Pfam" id="PF00425"/>
    </source>
</evidence>
<dbReference type="GO" id="GO:0046872">
    <property type="term" value="F:metal ion binding"/>
    <property type="evidence" value="ECO:0007669"/>
    <property type="project" value="UniProtKB-KW"/>
</dbReference>
<evidence type="ECO:0000256" key="2">
    <source>
        <dbReference type="ARBA" id="ARBA00004873"/>
    </source>
</evidence>
<evidence type="ECO:0000256" key="6">
    <source>
        <dbReference type="ARBA" id="ARBA00020653"/>
    </source>
</evidence>
<dbReference type="PANTHER" id="PTHR11236:SF48">
    <property type="entry name" value="ISOCHORISMATE SYNTHASE MENF"/>
    <property type="match status" value="1"/>
</dbReference>
<dbReference type="SUPFAM" id="SSF56322">
    <property type="entry name" value="ADC synthase"/>
    <property type="match status" value="1"/>
</dbReference>
<evidence type="ECO:0000313" key="19">
    <source>
        <dbReference type="EMBL" id="GGI16399.1"/>
    </source>
</evidence>
<comment type="similarity">
    <text evidence="3 15">Belongs to the anthranilate synthase component I family.</text>
</comment>
<evidence type="ECO:0000256" key="12">
    <source>
        <dbReference type="ARBA" id="ARBA00023239"/>
    </source>
</evidence>
<name>A0A8J3F0X7_9BACI</name>
<reference evidence="20" key="1">
    <citation type="journal article" date="2019" name="Int. J. Syst. Evol. Microbiol.">
        <title>The Global Catalogue of Microorganisms (GCM) 10K type strain sequencing project: providing services to taxonomists for standard genome sequencing and annotation.</title>
        <authorList>
            <consortium name="The Broad Institute Genomics Platform"/>
            <consortium name="The Broad Institute Genome Sequencing Center for Infectious Disease"/>
            <person name="Wu L."/>
            <person name="Ma J."/>
        </authorList>
    </citation>
    <scope>NUCLEOTIDE SEQUENCE [LARGE SCALE GENOMIC DNA]</scope>
    <source>
        <strain evidence="20">CGMCC 1.14993</strain>
    </source>
</reference>
<dbReference type="EC" id="4.1.3.27" evidence="5 15"/>
<dbReference type="EMBL" id="BMHB01000002">
    <property type="protein sequence ID" value="GGI16399.1"/>
    <property type="molecule type" value="Genomic_DNA"/>
</dbReference>
<dbReference type="PRINTS" id="PR00095">
    <property type="entry name" value="ANTSNTHASEI"/>
</dbReference>
<evidence type="ECO:0000256" key="9">
    <source>
        <dbReference type="ARBA" id="ARBA00022822"/>
    </source>
</evidence>
<keyword evidence="9 15" id="KW-0822">Tryptophan biosynthesis</keyword>
<feature type="domain" description="Anthranilate synthase component I N-terminal" evidence="18">
    <location>
        <begin position="18"/>
        <end position="154"/>
    </location>
</feature>
<evidence type="ECO:0000259" key="18">
    <source>
        <dbReference type="Pfam" id="PF04715"/>
    </source>
</evidence>
<evidence type="ECO:0000256" key="16">
    <source>
        <dbReference type="SAM" id="Coils"/>
    </source>
</evidence>
<dbReference type="RefSeq" id="WP_088000998.1">
    <property type="nucleotide sequence ID" value="NZ_BMHB01000002.1"/>
</dbReference>
<sequence>MSSLQNKVEIIFEALQGDTFTPISLFNKLSGTKKFLFESSFKHQDAGRYSFIGRSPVFELIGTNQQGEVLYRNGHKEEFSGNPILKLKELIPNQTAIEEYQIPFIGGGIGYVGYDIVRQFEEIGEVLEDTIGLPDIHLMFFEVVIVFDHLEQQISIVGIKLSKETTTEMLEREIQDLKQEILNENIHLKQMPFRFSPFESEVTKEQYMTKVEKAKGYIQSGDIFQVVLSQRMKASFEGNPFDYYRKLRIQNPSPYMYYIDFGTSVVAGTSPESLIKVRGSQVITNPIAGTKGRGQTVEQDEMFEKHLIQDEKELAEHKMLVDLGRNDLGKVCEFGSVRLEKFMDIEKYKYVMHLVSEVSGTLKKPFTALDAFISCLPAGTVSGAPKIRAMEIINELEESKRGVYSGAVGYISANGYLDFALAIRTIVFKNNEAFIQAGAGIVYDSSPEQEFEETIHKMKAFLEGNHDITN</sequence>
<keyword evidence="7 15" id="KW-0028">Amino-acid biosynthesis</keyword>
<dbReference type="GO" id="GO:0000162">
    <property type="term" value="P:L-tryptophan biosynthetic process"/>
    <property type="evidence" value="ECO:0007669"/>
    <property type="project" value="UniProtKB-UniPathway"/>
</dbReference>
<protein>
    <recommendedName>
        <fullName evidence="6 15">Anthranilate synthase component 1</fullName>
        <ecNumber evidence="5 15">4.1.3.27</ecNumber>
    </recommendedName>
</protein>
<evidence type="ECO:0000256" key="14">
    <source>
        <dbReference type="ARBA" id="ARBA00047683"/>
    </source>
</evidence>
<dbReference type="InterPro" id="IPR019999">
    <property type="entry name" value="Anth_synth_I-like"/>
</dbReference>
<dbReference type="PANTHER" id="PTHR11236">
    <property type="entry name" value="AMINOBENZOATE/ANTHRANILATE SYNTHASE"/>
    <property type="match status" value="1"/>
</dbReference>